<dbReference type="GO" id="GO:0034220">
    <property type="term" value="P:monoatomic ion transmembrane transport"/>
    <property type="evidence" value="ECO:0007669"/>
    <property type="project" value="UniProtKB-KW"/>
</dbReference>
<dbReference type="InterPro" id="IPR003148">
    <property type="entry name" value="RCK_N"/>
</dbReference>
<dbReference type="GO" id="GO:0006813">
    <property type="term" value="P:potassium ion transport"/>
    <property type="evidence" value="ECO:0007669"/>
    <property type="project" value="InterPro"/>
</dbReference>
<proteinExistence type="predicted"/>
<feature type="transmembrane region" description="Helical" evidence="3">
    <location>
        <begin position="191"/>
        <end position="212"/>
    </location>
</feature>
<evidence type="ECO:0000256" key="1">
    <source>
        <dbReference type="ARBA" id="ARBA00004651"/>
    </source>
</evidence>
<dbReference type="Pfam" id="PF02254">
    <property type="entry name" value="TrkA_N"/>
    <property type="match status" value="1"/>
</dbReference>
<dbReference type="InterPro" id="IPR036291">
    <property type="entry name" value="NAD(P)-bd_dom_sf"/>
</dbReference>
<feature type="transmembrane region" description="Helical" evidence="3">
    <location>
        <begin position="78"/>
        <end position="95"/>
    </location>
</feature>
<protein>
    <submittedName>
        <fullName evidence="5">Potassium channel protein</fullName>
    </submittedName>
</protein>
<feature type="transmembrane region" description="Helical" evidence="3">
    <location>
        <begin position="12"/>
        <end position="45"/>
    </location>
</feature>
<feature type="region of interest" description="Disordered" evidence="2">
    <location>
        <begin position="371"/>
        <end position="413"/>
    </location>
</feature>
<feature type="domain" description="RCK N-terminal" evidence="4">
    <location>
        <begin position="236"/>
        <end position="352"/>
    </location>
</feature>
<dbReference type="AlphaFoldDB" id="A0A830DLJ4"/>
<dbReference type="GO" id="GO:0005886">
    <property type="term" value="C:plasma membrane"/>
    <property type="evidence" value="ECO:0007669"/>
    <property type="project" value="UniProtKB-SubCell"/>
</dbReference>
<keyword evidence="5" id="KW-0407">Ion channel</keyword>
<keyword evidence="3" id="KW-1133">Transmembrane helix</keyword>
<evidence type="ECO:0000256" key="3">
    <source>
        <dbReference type="SAM" id="Phobius"/>
    </source>
</evidence>
<organism evidence="5 6">
    <name type="scientific">Haloferax sulfurifontis</name>
    <dbReference type="NCBI Taxonomy" id="255616"/>
    <lineage>
        <taxon>Archaea</taxon>
        <taxon>Methanobacteriati</taxon>
        <taxon>Methanobacteriota</taxon>
        <taxon>Stenosarchaea group</taxon>
        <taxon>Halobacteria</taxon>
        <taxon>Halobacteriales</taxon>
        <taxon>Haloferacaceae</taxon>
        <taxon>Haloferax</taxon>
    </lineage>
</organism>
<dbReference type="EMBL" id="BMCI01000001">
    <property type="protein sequence ID" value="GGC44577.1"/>
    <property type="molecule type" value="Genomic_DNA"/>
</dbReference>
<dbReference type="Gene3D" id="3.40.50.720">
    <property type="entry name" value="NAD(P)-binding Rossmann-like Domain"/>
    <property type="match status" value="1"/>
</dbReference>
<dbReference type="InterPro" id="IPR013099">
    <property type="entry name" value="K_chnl_dom"/>
</dbReference>
<gene>
    <name evidence="5" type="ORF">GCM10007209_02780</name>
</gene>
<comment type="caution">
    <text evidence="5">The sequence shown here is derived from an EMBL/GenBank/DDBJ whole genome shotgun (WGS) entry which is preliminary data.</text>
</comment>
<dbReference type="PANTHER" id="PTHR43833:SF9">
    <property type="entry name" value="POTASSIUM CHANNEL PROTEIN YUGO-RELATED"/>
    <property type="match status" value="1"/>
</dbReference>
<feature type="compositionally biased region" description="Acidic residues" evidence="2">
    <location>
        <begin position="400"/>
        <end position="413"/>
    </location>
</feature>
<keyword evidence="3" id="KW-0472">Membrane</keyword>
<dbReference type="Proteomes" id="UP000646833">
    <property type="component" value="Unassembled WGS sequence"/>
</dbReference>
<dbReference type="SUPFAM" id="SSF81324">
    <property type="entry name" value="Voltage-gated potassium channels"/>
    <property type="match status" value="1"/>
</dbReference>
<evidence type="ECO:0000313" key="5">
    <source>
        <dbReference type="EMBL" id="GGC44577.1"/>
    </source>
</evidence>
<dbReference type="PROSITE" id="PS51201">
    <property type="entry name" value="RCK_N"/>
    <property type="match status" value="1"/>
</dbReference>
<dbReference type="SUPFAM" id="SSF51735">
    <property type="entry name" value="NAD(P)-binding Rossmann-fold domains"/>
    <property type="match status" value="1"/>
</dbReference>
<keyword evidence="5" id="KW-0406">Ion transport</keyword>
<reference evidence="5" key="1">
    <citation type="journal article" date="2014" name="Int. J. Syst. Evol. Microbiol.">
        <title>Complete genome sequence of Corynebacterium casei LMG S-19264T (=DSM 44701T), isolated from a smear-ripened cheese.</title>
        <authorList>
            <consortium name="US DOE Joint Genome Institute (JGI-PGF)"/>
            <person name="Walter F."/>
            <person name="Albersmeier A."/>
            <person name="Kalinowski J."/>
            <person name="Ruckert C."/>
        </authorList>
    </citation>
    <scope>NUCLEOTIDE SEQUENCE</scope>
    <source>
        <strain evidence="5">CCM 7217</strain>
    </source>
</reference>
<feature type="transmembrane region" description="Helical" evidence="3">
    <location>
        <begin position="51"/>
        <end position="71"/>
    </location>
</feature>
<keyword evidence="3" id="KW-0812">Transmembrane</keyword>
<dbReference type="PANTHER" id="PTHR43833">
    <property type="entry name" value="POTASSIUM CHANNEL PROTEIN 2-RELATED-RELATED"/>
    <property type="match status" value="1"/>
</dbReference>
<keyword evidence="5" id="KW-0813">Transport</keyword>
<feature type="transmembrane region" description="Helical" evidence="3">
    <location>
        <begin position="101"/>
        <end position="121"/>
    </location>
</feature>
<dbReference type="Gene3D" id="1.10.287.70">
    <property type="match status" value="1"/>
</dbReference>
<sequence length="413" mass="43673">MASVREWVGARATIGTVFVAAVLSVAIGILNISVPVSGGVLAAYIPEAVRITAGFTGTLTGFLLLASVFGLRRRYRAAWYSAAILLPVTAGQGLVQSPERAAPLVGLSLISLALLVFNYRAFDRDLDLTATQLSALLAIAGAQTYTTAGAWALREQFNGIETLFDAFYFGVVTGSTVGYGDIYPQTAIARLFGISALLITVATFAVALGVLLTPAIEARLTKALGRMTESQLDILENHILVLGYGELTEPILEELGDRARVVIVTPDEARAKRLTDRGYAVVTDDPSDEEALQRTRVDAARSVVVATNNDAEDALAILTARQLNPDIHIVASATQRENERKLRRAGANTVISPAALGGHFLAESAVGGSGLETIEERLLDEQPTDPPTDPPADGTTEADGTGESDESEPDGRN</sequence>
<reference evidence="5" key="2">
    <citation type="submission" date="2020-09" db="EMBL/GenBank/DDBJ databases">
        <authorList>
            <person name="Sun Q."/>
            <person name="Sedlacek I."/>
        </authorList>
    </citation>
    <scope>NUCLEOTIDE SEQUENCE</scope>
    <source>
        <strain evidence="5">CCM 7217</strain>
    </source>
</reference>
<accession>A0A830DLJ4</accession>
<dbReference type="Pfam" id="PF07885">
    <property type="entry name" value="Ion_trans_2"/>
    <property type="match status" value="1"/>
</dbReference>
<evidence type="ECO:0000259" key="4">
    <source>
        <dbReference type="PROSITE" id="PS51201"/>
    </source>
</evidence>
<evidence type="ECO:0000256" key="2">
    <source>
        <dbReference type="SAM" id="MobiDB-lite"/>
    </source>
</evidence>
<comment type="subcellular location">
    <subcellularLocation>
        <location evidence="1">Cell membrane</location>
        <topology evidence="1">Multi-pass membrane protein</topology>
    </subcellularLocation>
</comment>
<evidence type="ECO:0000313" key="6">
    <source>
        <dbReference type="Proteomes" id="UP000646833"/>
    </source>
</evidence>
<name>A0A830DLJ4_9EURY</name>
<dbReference type="RefSeq" id="WP_188422956.1">
    <property type="nucleotide sequence ID" value="NZ_BMCI01000001.1"/>
</dbReference>
<dbReference type="InterPro" id="IPR050721">
    <property type="entry name" value="Trk_Ktr_HKT_K-transport"/>
</dbReference>